<dbReference type="Pfam" id="PF00271">
    <property type="entry name" value="Helicase_C"/>
    <property type="match status" value="1"/>
</dbReference>
<dbReference type="GO" id="GO:0005730">
    <property type="term" value="C:nucleolus"/>
    <property type="evidence" value="ECO:0007669"/>
    <property type="project" value="UniProtKB-SubCell"/>
</dbReference>
<proteinExistence type="inferred from homology"/>
<evidence type="ECO:0000256" key="5">
    <source>
        <dbReference type="ARBA" id="ARBA00022806"/>
    </source>
</evidence>
<dbReference type="Gene3D" id="3.40.50.300">
    <property type="entry name" value="P-loop containing nucleotide triphosphate hydrolases"/>
    <property type="match status" value="2"/>
</dbReference>
<name>A0AA40F527_9PEZI</name>
<dbReference type="InterPro" id="IPR014001">
    <property type="entry name" value="Helicase_ATP-bd"/>
</dbReference>
<evidence type="ECO:0000256" key="9">
    <source>
        <dbReference type="RuleBase" id="RU000492"/>
    </source>
</evidence>
<evidence type="ECO:0000313" key="15">
    <source>
        <dbReference type="EMBL" id="KAK0751136.1"/>
    </source>
</evidence>
<feature type="domain" description="DEAD-box RNA helicase Q" evidence="14">
    <location>
        <begin position="80"/>
        <end position="109"/>
    </location>
</feature>
<dbReference type="PANTHER" id="PTHR24031">
    <property type="entry name" value="RNA HELICASE"/>
    <property type="match status" value="1"/>
</dbReference>
<dbReference type="Proteomes" id="UP001172155">
    <property type="component" value="Unassembled WGS sequence"/>
</dbReference>
<evidence type="ECO:0000259" key="13">
    <source>
        <dbReference type="PROSITE" id="PS51194"/>
    </source>
</evidence>
<keyword evidence="3 9" id="KW-0547">Nucleotide-binding</keyword>
<evidence type="ECO:0000313" key="16">
    <source>
        <dbReference type="Proteomes" id="UP001172155"/>
    </source>
</evidence>
<dbReference type="PROSITE" id="PS00039">
    <property type="entry name" value="DEAD_ATP_HELICASE"/>
    <property type="match status" value="1"/>
</dbReference>
<feature type="compositionally biased region" description="Gly residues" evidence="11">
    <location>
        <begin position="584"/>
        <end position="605"/>
    </location>
</feature>
<evidence type="ECO:0000256" key="4">
    <source>
        <dbReference type="ARBA" id="ARBA00022801"/>
    </source>
</evidence>
<dbReference type="GO" id="GO:0005524">
    <property type="term" value="F:ATP binding"/>
    <property type="evidence" value="ECO:0007669"/>
    <property type="project" value="UniProtKB-UniRule"/>
</dbReference>
<dbReference type="AlphaFoldDB" id="A0AA40F527"/>
<dbReference type="GO" id="GO:0016787">
    <property type="term" value="F:hydrolase activity"/>
    <property type="evidence" value="ECO:0007669"/>
    <property type="project" value="UniProtKB-KW"/>
</dbReference>
<evidence type="ECO:0000256" key="6">
    <source>
        <dbReference type="ARBA" id="ARBA00022840"/>
    </source>
</evidence>
<dbReference type="Pfam" id="PF00270">
    <property type="entry name" value="DEAD"/>
    <property type="match status" value="1"/>
</dbReference>
<dbReference type="SMART" id="SM00487">
    <property type="entry name" value="DEXDc"/>
    <property type="match status" value="1"/>
</dbReference>
<keyword evidence="4 9" id="KW-0378">Hydrolase</keyword>
<dbReference type="EC" id="3.6.4.13" evidence="10"/>
<dbReference type="InterPro" id="IPR027417">
    <property type="entry name" value="P-loop_NTPase"/>
</dbReference>
<evidence type="ECO:0000256" key="11">
    <source>
        <dbReference type="SAM" id="MobiDB-lite"/>
    </source>
</evidence>
<comment type="similarity">
    <text evidence="9">Belongs to the DEAD box helicase family.</text>
</comment>
<gene>
    <name evidence="15" type="ORF">B0T18DRAFT_387300</name>
</gene>
<evidence type="ECO:0000256" key="7">
    <source>
        <dbReference type="ARBA" id="ARBA00022884"/>
    </source>
</evidence>
<evidence type="ECO:0000259" key="12">
    <source>
        <dbReference type="PROSITE" id="PS51192"/>
    </source>
</evidence>
<dbReference type="InterPro" id="IPR011545">
    <property type="entry name" value="DEAD/DEAH_box_helicase_dom"/>
</dbReference>
<dbReference type="GO" id="GO:0003723">
    <property type="term" value="F:RNA binding"/>
    <property type="evidence" value="ECO:0007669"/>
    <property type="project" value="UniProtKB-UniRule"/>
</dbReference>
<evidence type="ECO:0000256" key="2">
    <source>
        <dbReference type="ARBA" id="ARBA00022552"/>
    </source>
</evidence>
<feature type="region of interest" description="Disordered" evidence="11">
    <location>
        <begin position="580"/>
        <end position="691"/>
    </location>
</feature>
<comment type="catalytic activity">
    <reaction evidence="10">
        <text>ATP + H2O = ADP + phosphate + H(+)</text>
        <dbReference type="Rhea" id="RHEA:13065"/>
        <dbReference type="ChEBI" id="CHEBI:15377"/>
        <dbReference type="ChEBI" id="CHEBI:15378"/>
        <dbReference type="ChEBI" id="CHEBI:30616"/>
        <dbReference type="ChEBI" id="CHEBI:43474"/>
        <dbReference type="ChEBI" id="CHEBI:456216"/>
        <dbReference type="EC" id="3.6.4.13"/>
    </reaction>
</comment>
<keyword evidence="5 9" id="KW-0347">Helicase</keyword>
<protein>
    <recommendedName>
        <fullName evidence="10">ATP-dependent RNA helicase</fullName>
        <ecNumber evidence="10">3.6.4.13</ecNumber>
    </recommendedName>
</protein>
<accession>A0AA40F527</accession>
<dbReference type="GO" id="GO:0003724">
    <property type="term" value="F:RNA helicase activity"/>
    <property type="evidence" value="ECO:0007669"/>
    <property type="project" value="UniProtKB-EC"/>
</dbReference>
<dbReference type="EMBL" id="JAUKUD010000002">
    <property type="protein sequence ID" value="KAK0751136.1"/>
    <property type="molecule type" value="Genomic_DNA"/>
</dbReference>
<comment type="domain">
    <text evidence="10">The Q motif is unique to and characteristic of the DEAD box family of RNA helicases and controls ATP binding and hydrolysis.</text>
</comment>
<evidence type="ECO:0000259" key="14">
    <source>
        <dbReference type="PROSITE" id="PS51195"/>
    </source>
</evidence>
<sequence length="691" mass="73421">MMKTGVMRQARVYRVALQAAARVRIAPRAFPSALSALSSQPKALAAPSINSLASLARYYSSEAAASHEQDQSSNLVTKFGDLADLGVNPRIVSSITKGMGYEDMTPVQSRTIVAALNGTDLVAQAKTGTGKTLAFLVPVLQRILSAQPELAEPRRVRASCDDIRAIVISPTRELAEQIAEEAQKLVRNTGIVVQLAVGGTQKRLMLANTHRQGCHIMVGTPGRIHDLLSDPGSGIAAPKLEALVLDEADRMMDTGFSDELADILKFLPDRRQVSRQTLMFSATIPKNVVSLARQYVDPANFEFVQTINPDEVATHDKVPQVIAPCRGFENIYASLVELIQRETARAREDKTILPFKALIFMQTTATVVMMASILRRLQYNDRSLPQIIDIHSKLTQQTRTKNAERFKTADSAILVSSDVTARGMDFPNVSHVIQINLPGDRDTYIHRLGRTGRAGKEGQGWLLVSDTEVALARHRLPGLPIKRNMDLKCATVDAINGTDLPEQFQLIKEAVTRLPAHVPAEAYRSLLGGAMKGMDTQTKVDEANNIALHGWGLEAVPNVSHATAQNHRGVRGLVVGHYEEAPRGMGGGRDGGFRSGGGGGGGFRSGGDRFDQAFGGQDSGRGGSRGFDRRGGGGGGGFSRQGGGGGFDRRGGGGGGGFSRGGGGGYSRGGGGGGDRRGGGGGGGRGPSSSF</sequence>
<comment type="subcellular location">
    <subcellularLocation>
        <location evidence="1">Nucleus</location>
        <location evidence="1">Nucleolus</location>
    </subcellularLocation>
</comment>
<dbReference type="InterPro" id="IPR000629">
    <property type="entry name" value="RNA-helicase_DEAD-box_CS"/>
</dbReference>
<feature type="domain" description="Helicase ATP-binding" evidence="12">
    <location>
        <begin position="112"/>
        <end position="302"/>
    </location>
</feature>
<dbReference type="InterPro" id="IPR014014">
    <property type="entry name" value="RNA_helicase_DEAD_Q_motif"/>
</dbReference>
<dbReference type="PROSITE" id="PS51192">
    <property type="entry name" value="HELICASE_ATP_BIND_1"/>
    <property type="match status" value="1"/>
</dbReference>
<feature type="short sequence motif" description="Q motif" evidence="8">
    <location>
        <begin position="80"/>
        <end position="109"/>
    </location>
</feature>
<dbReference type="PROSITE" id="PS51194">
    <property type="entry name" value="HELICASE_CTER"/>
    <property type="match status" value="1"/>
</dbReference>
<dbReference type="CDD" id="cd18787">
    <property type="entry name" value="SF2_C_DEAD"/>
    <property type="match status" value="1"/>
</dbReference>
<feature type="compositionally biased region" description="Gly residues" evidence="11">
    <location>
        <begin position="632"/>
        <end position="691"/>
    </location>
</feature>
<keyword evidence="2" id="KW-0698">rRNA processing</keyword>
<dbReference type="SUPFAM" id="SSF52540">
    <property type="entry name" value="P-loop containing nucleoside triphosphate hydrolases"/>
    <property type="match status" value="2"/>
</dbReference>
<dbReference type="SMART" id="SM00490">
    <property type="entry name" value="HELICc"/>
    <property type="match status" value="1"/>
</dbReference>
<feature type="domain" description="Helicase C-terminal" evidence="13">
    <location>
        <begin position="338"/>
        <end position="496"/>
    </location>
</feature>
<keyword evidence="7 10" id="KW-0694">RNA-binding</keyword>
<comment type="caution">
    <text evidence="15">The sequence shown here is derived from an EMBL/GenBank/DDBJ whole genome shotgun (WGS) entry which is preliminary data.</text>
</comment>
<keyword evidence="16" id="KW-1185">Reference proteome</keyword>
<evidence type="ECO:0000256" key="1">
    <source>
        <dbReference type="ARBA" id="ARBA00004604"/>
    </source>
</evidence>
<evidence type="ECO:0000256" key="8">
    <source>
        <dbReference type="PROSITE-ProRule" id="PRU00552"/>
    </source>
</evidence>
<comment type="function">
    <text evidence="10">RNA helicase.</text>
</comment>
<organism evidence="15 16">
    <name type="scientific">Schizothecium vesticola</name>
    <dbReference type="NCBI Taxonomy" id="314040"/>
    <lineage>
        <taxon>Eukaryota</taxon>
        <taxon>Fungi</taxon>
        <taxon>Dikarya</taxon>
        <taxon>Ascomycota</taxon>
        <taxon>Pezizomycotina</taxon>
        <taxon>Sordariomycetes</taxon>
        <taxon>Sordariomycetidae</taxon>
        <taxon>Sordariales</taxon>
        <taxon>Schizotheciaceae</taxon>
        <taxon>Schizothecium</taxon>
    </lineage>
</organism>
<evidence type="ECO:0000256" key="3">
    <source>
        <dbReference type="ARBA" id="ARBA00022741"/>
    </source>
</evidence>
<evidence type="ECO:0000256" key="10">
    <source>
        <dbReference type="RuleBase" id="RU365068"/>
    </source>
</evidence>
<dbReference type="GO" id="GO:0006364">
    <property type="term" value="P:rRNA processing"/>
    <property type="evidence" value="ECO:0007669"/>
    <property type="project" value="UniProtKB-KW"/>
</dbReference>
<dbReference type="PROSITE" id="PS51195">
    <property type="entry name" value="Q_MOTIF"/>
    <property type="match status" value="1"/>
</dbReference>
<dbReference type="InterPro" id="IPR001650">
    <property type="entry name" value="Helicase_C-like"/>
</dbReference>
<reference evidence="15" key="1">
    <citation type="submission" date="2023-06" db="EMBL/GenBank/DDBJ databases">
        <title>Genome-scale phylogeny and comparative genomics of the fungal order Sordariales.</title>
        <authorList>
            <consortium name="Lawrence Berkeley National Laboratory"/>
            <person name="Hensen N."/>
            <person name="Bonometti L."/>
            <person name="Westerberg I."/>
            <person name="Brannstrom I.O."/>
            <person name="Guillou S."/>
            <person name="Cros-Aarteil S."/>
            <person name="Calhoun S."/>
            <person name="Haridas S."/>
            <person name="Kuo A."/>
            <person name="Mondo S."/>
            <person name="Pangilinan J."/>
            <person name="Riley R."/>
            <person name="LaButti K."/>
            <person name="Andreopoulos B."/>
            <person name="Lipzen A."/>
            <person name="Chen C."/>
            <person name="Yanf M."/>
            <person name="Daum C."/>
            <person name="Ng V."/>
            <person name="Clum A."/>
            <person name="Steindorff A."/>
            <person name="Ohm R."/>
            <person name="Martin F."/>
            <person name="Silar P."/>
            <person name="Natvig D."/>
            <person name="Lalanne C."/>
            <person name="Gautier V."/>
            <person name="Ament-velasquez S.L."/>
            <person name="Kruys A."/>
            <person name="Hutchinson M.I."/>
            <person name="Powell A.J."/>
            <person name="Barry K."/>
            <person name="Miller A.N."/>
            <person name="Grigoriev I.V."/>
            <person name="Debuchy R."/>
            <person name="Gladieux P."/>
            <person name="Thoren M.H."/>
            <person name="Johannesson H."/>
        </authorList>
    </citation>
    <scope>NUCLEOTIDE SEQUENCE</scope>
    <source>
        <strain evidence="15">SMH3187-1</strain>
    </source>
</reference>
<keyword evidence="6 9" id="KW-0067">ATP-binding</keyword>